<keyword evidence="3" id="KW-1185">Reference proteome</keyword>
<protein>
    <recommendedName>
        <fullName evidence="4">DUF4367 domain-containing protein</fullName>
    </recommendedName>
</protein>
<evidence type="ECO:0008006" key="4">
    <source>
        <dbReference type="Google" id="ProtNLM"/>
    </source>
</evidence>
<sequence length="259" mass="29096">MARTSENDFKRFIKTELDSITPEMDEDRRLLEIHKKLTKRSNFMKFRNNKFAAAITAMLVITVLGTVTAVAAGKITGFVSVSDNDKNVHSIMELRELSKTQMKASPKLPDNFTNGMAFVKGYISQVKGVDENNNQVITYSEAYAEYGENPQVTLASHVHLDAVSEGDQPGQKEVYQGVELNSAEVQYVFLPEGQEPSEEDKKLQDEGKLMISYGSNQEERKLFKSVNWSENGIDYLLFTFENVELNSLTAMAKEVIGSK</sequence>
<gene>
    <name evidence="2" type="ORF">RZO55_06595</name>
</gene>
<feature type="transmembrane region" description="Helical" evidence="1">
    <location>
        <begin position="51"/>
        <end position="72"/>
    </location>
</feature>
<evidence type="ECO:0000313" key="2">
    <source>
        <dbReference type="EMBL" id="MDW2797242.1"/>
    </source>
</evidence>
<keyword evidence="1" id="KW-0472">Membrane</keyword>
<evidence type="ECO:0000313" key="3">
    <source>
        <dbReference type="Proteomes" id="UP001276854"/>
    </source>
</evidence>
<keyword evidence="1" id="KW-0812">Transmembrane</keyword>
<dbReference type="EMBL" id="JAWONS010000109">
    <property type="protein sequence ID" value="MDW2797242.1"/>
    <property type="molecule type" value="Genomic_DNA"/>
</dbReference>
<dbReference type="Proteomes" id="UP001276854">
    <property type="component" value="Unassembled WGS sequence"/>
</dbReference>
<accession>A0ABU4GJS4</accession>
<evidence type="ECO:0000256" key="1">
    <source>
        <dbReference type="SAM" id="Phobius"/>
    </source>
</evidence>
<dbReference type="RefSeq" id="WP_318063497.1">
    <property type="nucleotide sequence ID" value="NZ_JAWONS010000109.1"/>
</dbReference>
<keyword evidence="1" id="KW-1133">Transmembrane helix</keyword>
<proteinExistence type="predicted"/>
<comment type="caution">
    <text evidence="2">The sequence shown here is derived from an EMBL/GenBank/DDBJ whole genome shotgun (WGS) entry which is preliminary data.</text>
</comment>
<reference evidence="2 3" key="1">
    <citation type="submission" date="2023-10" db="EMBL/GenBank/DDBJ databases">
        <title>A novel Glycoside Hydrolase 43-Like Enzyme from Clostrdium boliviensis is an Endo-xylanase, and a Candidate for Xylooligosaccharides Production from Different Xylan Substrates.</title>
        <authorList>
            <person name="Alvarez M.T."/>
            <person name="Rocabado-Villegas L.R."/>
            <person name="Salas-Veizaga D.M."/>
            <person name="Linares-Pasten J.A."/>
            <person name="Gudmundsdottir E.E."/>
            <person name="Hreggvidsson G.O."/>
            <person name="Adlercreutz P."/>
            <person name="Nordberg Karlsson E."/>
        </authorList>
    </citation>
    <scope>NUCLEOTIDE SEQUENCE [LARGE SCALE GENOMIC DNA]</scope>
    <source>
        <strain evidence="2 3">E-1</strain>
    </source>
</reference>
<name>A0ABU4GJS4_9CLOT</name>
<organism evidence="2 3">
    <name type="scientific">Clostridium boliviensis</name>
    <dbReference type="NCBI Taxonomy" id="318465"/>
    <lineage>
        <taxon>Bacteria</taxon>
        <taxon>Bacillati</taxon>
        <taxon>Bacillota</taxon>
        <taxon>Clostridia</taxon>
        <taxon>Eubacteriales</taxon>
        <taxon>Clostridiaceae</taxon>
        <taxon>Clostridium</taxon>
    </lineage>
</organism>